<evidence type="ECO:0000313" key="1">
    <source>
        <dbReference type="EMBL" id="KMZ74731.1"/>
    </source>
</evidence>
<reference evidence="2" key="1">
    <citation type="journal article" date="2016" name="Nature">
        <title>The genome of the seagrass Zostera marina reveals angiosperm adaptation to the sea.</title>
        <authorList>
            <person name="Olsen J.L."/>
            <person name="Rouze P."/>
            <person name="Verhelst B."/>
            <person name="Lin Y.-C."/>
            <person name="Bayer T."/>
            <person name="Collen J."/>
            <person name="Dattolo E."/>
            <person name="De Paoli E."/>
            <person name="Dittami S."/>
            <person name="Maumus F."/>
            <person name="Michel G."/>
            <person name="Kersting A."/>
            <person name="Lauritano C."/>
            <person name="Lohaus R."/>
            <person name="Toepel M."/>
            <person name="Tonon T."/>
            <person name="Vanneste K."/>
            <person name="Amirebrahimi M."/>
            <person name="Brakel J."/>
            <person name="Bostroem C."/>
            <person name="Chovatia M."/>
            <person name="Grimwood J."/>
            <person name="Jenkins J.W."/>
            <person name="Jueterbock A."/>
            <person name="Mraz A."/>
            <person name="Stam W.T."/>
            <person name="Tice H."/>
            <person name="Bornberg-Bauer E."/>
            <person name="Green P.J."/>
            <person name="Pearson G.A."/>
            <person name="Procaccini G."/>
            <person name="Duarte C.M."/>
            <person name="Schmutz J."/>
            <person name="Reusch T.B.H."/>
            <person name="Van de Peer Y."/>
        </authorList>
    </citation>
    <scope>NUCLEOTIDE SEQUENCE [LARGE SCALE GENOMIC DNA]</scope>
    <source>
        <strain evidence="2">cv. Finnish</strain>
    </source>
</reference>
<dbReference type="Proteomes" id="UP000036987">
    <property type="component" value="Unassembled WGS sequence"/>
</dbReference>
<keyword evidence="2" id="KW-1185">Reference proteome</keyword>
<sequence length="111" mass="13069">MGWSSIVGGCKCYHLTGKERVLFHRRFLLLHRRFLLLHCRFTTSMIGSILLDSRPSGRTLRKFGDCRTMEFVKKKKHEFLSNANKEVLQSHMGFLTFHNDDILHILPIYHP</sequence>
<organism evidence="1 2">
    <name type="scientific">Zostera marina</name>
    <name type="common">Eelgrass</name>
    <dbReference type="NCBI Taxonomy" id="29655"/>
    <lineage>
        <taxon>Eukaryota</taxon>
        <taxon>Viridiplantae</taxon>
        <taxon>Streptophyta</taxon>
        <taxon>Embryophyta</taxon>
        <taxon>Tracheophyta</taxon>
        <taxon>Spermatophyta</taxon>
        <taxon>Magnoliopsida</taxon>
        <taxon>Liliopsida</taxon>
        <taxon>Zosteraceae</taxon>
        <taxon>Zostera</taxon>
    </lineage>
</organism>
<dbReference type="EMBL" id="LFYR01000252">
    <property type="protein sequence ID" value="KMZ74731.1"/>
    <property type="molecule type" value="Genomic_DNA"/>
</dbReference>
<proteinExistence type="predicted"/>
<comment type="caution">
    <text evidence="1">The sequence shown here is derived from an EMBL/GenBank/DDBJ whole genome shotgun (WGS) entry which is preliminary data.</text>
</comment>
<dbReference type="AlphaFoldDB" id="A0A0K9Q0C2"/>
<protein>
    <submittedName>
        <fullName evidence="1">Uncharacterized protein</fullName>
    </submittedName>
</protein>
<gene>
    <name evidence="1" type="ORF">ZOSMA_123G00800</name>
</gene>
<accession>A0A0K9Q0C2</accession>
<evidence type="ECO:0000313" key="2">
    <source>
        <dbReference type="Proteomes" id="UP000036987"/>
    </source>
</evidence>
<name>A0A0K9Q0C2_ZOSMR</name>